<protein>
    <recommendedName>
        <fullName evidence="3">CCHC-type domain-containing protein</fullName>
    </recommendedName>
</protein>
<dbReference type="OrthoDB" id="1743776at2759"/>
<organism evidence="4 5">
    <name type="scientific">Turnera subulata</name>
    <dbReference type="NCBI Taxonomy" id="218843"/>
    <lineage>
        <taxon>Eukaryota</taxon>
        <taxon>Viridiplantae</taxon>
        <taxon>Streptophyta</taxon>
        <taxon>Embryophyta</taxon>
        <taxon>Tracheophyta</taxon>
        <taxon>Spermatophyta</taxon>
        <taxon>Magnoliopsida</taxon>
        <taxon>eudicotyledons</taxon>
        <taxon>Gunneridae</taxon>
        <taxon>Pentapetalae</taxon>
        <taxon>rosids</taxon>
        <taxon>fabids</taxon>
        <taxon>Malpighiales</taxon>
        <taxon>Passifloraceae</taxon>
        <taxon>Turnera</taxon>
    </lineage>
</organism>
<evidence type="ECO:0000313" key="5">
    <source>
        <dbReference type="Proteomes" id="UP001141552"/>
    </source>
</evidence>
<feature type="region of interest" description="Disordered" evidence="2">
    <location>
        <begin position="94"/>
        <end position="124"/>
    </location>
</feature>
<evidence type="ECO:0000256" key="2">
    <source>
        <dbReference type="SAM" id="MobiDB-lite"/>
    </source>
</evidence>
<evidence type="ECO:0000313" key="4">
    <source>
        <dbReference type="EMBL" id="KAJ4849136.1"/>
    </source>
</evidence>
<dbReference type="GO" id="GO:0008270">
    <property type="term" value="F:zinc ion binding"/>
    <property type="evidence" value="ECO:0007669"/>
    <property type="project" value="UniProtKB-KW"/>
</dbReference>
<dbReference type="GO" id="GO:0003676">
    <property type="term" value="F:nucleic acid binding"/>
    <property type="evidence" value="ECO:0007669"/>
    <property type="project" value="InterPro"/>
</dbReference>
<evidence type="ECO:0000259" key="3">
    <source>
        <dbReference type="PROSITE" id="PS50158"/>
    </source>
</evidence>
<sequence length="124" mass="13503">MDSNYGAATGTLQKDILHCIGNEIRHFVRIDGNTQQAERGKFVRIAVSVDLSKPLLSQIEVEGLWFHIRYEDIPNACFSCGRVGHVVASCPHRPSVRDTMGTGGGPSCSESYDVESPESVPAVE</sequence>
<dbReference type="InterPro" id="IPR025836">
    <property type="entry name" value="Zn_knuckle_CX2CX4HX4C"/>
</dbReference>
<accession>A0A9Q0JNB0</accession>
<gene>
    <name evidence="4" type="ORF">Tsubulata_021587</name>
</gene>
<dbReference type="PANTHER" id="PTHR31286:SF99">
    <property type="entry name" value="DUF4283 DOMAIN-CONTAINING PROTEIN"/>
    <property type="match status" value="1"/>
</dbReference>
<reference evidence="4" key="1">
    <citation type="submission" date="2022-02" db="EMBL/GenBank/DDBJ databases">
        <authorList>
            <person name="Henning P.M."/>
            <person name="McCubbin A.G."/>
            <person name="Shore J.S."/>
        </authorList>
    </citation>
    <scope>NUCLEOTIDE SEQUENCE</scope>
    <source>
        <strain evidence="4">F60SS</strain>
        <tissue evidence="4">Leaves</tissue>
    </source>
</reference>
<evidence type="ECO:0000256" key="1">
    <source>
        <dbReference type="PROSITE-ProRule" id="PRU00047"/>
    </source>
</evidence>
<dbReference type="InterPro" id="IPR040256">
    <property type="entry name" value="At4g02000-like"/>
</dbReference>
<dbReference type="EMBL" id="JAKUCV010000691">
    <property type="protein sequence ID" value="KAJ4849136.1"/>
    <property type="molecule type" value="Genomic_DNA"/>
</dbReference>
<dbReference type="InterPro" id="IPR036875">
    <property type="entry name" value="Znf_CCHC_sf"/>
</dbReference>
<name>A0A9Q0JNB0_9ROSI</name>
<reference evidence="4" key="2">
    <citation type="journal article" date="2023" name="Plants (Basel)">
        <title>Annotation of the Turnera subulata (Passifloraceae) Draft Genome Reveals the S-Locus Evolved after the Divergence of Turneroideae from Passifloroideae in a Stepwise Manner.</title>
        <authorList>
            <person name="Henning P.M."/>
            <person name="Roalson E.H."/>
            <person name="Mir W."/>
            <person name="McCubbin A.G."/>
            <person name="Shore J.S."/>
        </authorList>
    </citation>
    <scope>NUCLEOTIDE SEQUENCE</scope>
    <source>
        <strain evidence="4">F60SS</strain>
    </source>
</reference>
<dbReference type="PANTHER" id="PTHR31286">
    <property type="entry name" value="GLYCINE-RICH CELL WALL STRUCTURAL PROTEIN 1.8-LIKE"/>
    <property type="match status" value="1"/>
</dbReference>
<keyword evidence="1" id="KW-0862">Zinc</keyword>
<dbReference type="SUPFAM" id="SSF57756">
    <property type="entry name" value="Retrovirus zinc finger-like domains"/>
    <property type="match status" value="1"/>
</dbReference>
<keyword evidence="1" id="KW-0479">Metal-binding</keyword>
<dbReference type="Proteomes" id="UP001141552">
    <property type="component" value="Unassembled WGS sequence"/>
</dbReference>
<dbReference type="Pfam" id="PF14392">
    <property type="entry name" value="zf-CCHC_4"/>
    <property type="match status" value="1"/>
</dbReference>
<comment type="caution">
    <text evidence="4">The sequence shown here is derived from an EMBL/GenBank/DDBJ whole genome shotgun (WGS) entry which is preliminary data.</text>
</comment>
<feature type="domain" description="CCHC-type" evidence="3">
    <location>
        <begin position="77"/>
        <end position="91"/>
    </location>
</feature>
<dbReference type="InterPro" id="IPR001878">
    <property type="entry name" value="Znf_CCHC"/>
</dbReference>
<keyword evidence="5" id="KW-1185">Reference proteome</keyword>
<proteinExistence type="predicted"/>
<dbReference type="PROSITE" id="PS50158">
    <property type="entry name" value="ZF_CCHC"/>
    <property type="match status" value="1"/>
</dbReference>
<keyword evidence="1" id="KW-0863">Zinc-finger</keyword>
<dbReference type="AlphaFoldDB" id="A0A9Q0JNB0"/>